<dbReference type="Proteomes" id="UP000887576">
    <property type="component" value="Unplaced"/>
</dbReference>
<protein>
    <submittedName>
        <fullName evidence="2">Uncharacterized protein</fullName>
    </submittedName>
</protein>
<evidence type="ECO:0000313" key="2">
    <source>
        <dbReference type="WBParaSite" id="JU765_v2.g11509.t1"/>
    </source>
</evidence>
<evidence type="ECO:0000313" key="1">
    <source>
        <dbReference type="Proteomes" id="UP000887576"/>
    </source>
</evidence>
<sequence>MFSKIIIGFFALAAIVIAHPQYRTLKCSTPDNSLRGGPHKATCHMIFKDAELEEPGRPAKTGEGCFTEVHNGEERVYCALVCPKAHTVFNAHIDQGHRACFNFYTYQLEKRDEDWFLWRSGKCLNSTVTFDVGCKFDQPFNEIVPTNEIFARLRARALKA</sequence>
<organism evidence="1 2">
    <name type="scientific">Panagrolaimus sp. JU765</name>
    <dbReference type="NCBI Taxonomy" id="591449"/>
    <lineage>
        <taxon>Eukaryota</taxon>
        <taxon>Metazoa</taxon>
        <taxon>Ecdysozoa</taxon>
        <taxon>Nematoda</taxon>
        <taxon>Chromadorea</taxon>
        <taxon>Rhabditida</taxon>
        <taxon>Tylenchina</taxon>
        <taxon>Panagrolaimomorpha</taxon>
        <taxon>Panagrolaimoidea</taxon>
        <taxon>Panagrolaimidae</taxon>
        <taxon>Panagrolaimus</taxon>
    </lineage>
</organism>
<dbReference type="WBParaSite" id="JU765_v2.g11509.t1">
    <property type="protein sequence ID" value="JU765_v2.g11509.t1"/>
    <property type="gene ID" value="JU765_v2.g11509"/>
</dbReference>
<accession>A0AC34PZI0</accession>
<proteinExistence type="predicted"/>
<name>A0AC34PZI0_9BILA</name>
<reference evidence="2" key="1">
    <citation type="submission" date="2025-08" db="UniProtKB">
        <authorList>
            <consortium name="WormBaseParasite"/>
        </authorList>
    </citation>
    <scope>IDENTIFICATION</scope>
</reference>